<dbReference type="STRING" id="5217.A0A4Q1BNB1"/>
<dbReference type="SUPFAM" id="SSF51905">
    <property type="entry name" value="FAD/NAD(P)-binding domain"/>
    <property type="match status" value="1"/>
</dbReference>
<protein>
    <recommendedName>
        <fullName evidence="1">Amine oxidase domain-containing protein</fullName>
    </recommendedName>
</protein>
<dbReference type="InterPro" id="IPR036188">
    <property type="entry name" value="FAD/NAD-bd_sf"/>
</dbReference>
<dbReference type="Gene3D" id="3.50.50.60">
    <property type="entry name" value="FAD/NAD(P)-binding domain"/>
    <property type="match status" value="1"/>
</dbReference>
<dbReference type="Proteomes" id="UP000289152">
    <property type="component" value="Unassembled WGS sequence"/>
</dbReference>
<comment type="caution">
    <text evidence="2">The sequence shown here is derived from an EMBL/GenBank/DDBJ whole genome shotgun (WGS) entry which is preliminary data.</text>
</comment>
<dbReference type="InterPro" id="IPR050464">
    <property type="entry name" value="Zeta_carotene_desat/Oxidored"/>
</dbReference>
<dbReference type="GO" id="GO:0016491">
    <property type="term" value="F:oxidoreductase activity"/>
    <property type="evidence" value="ECO:0007669"/>
    <property type="project" value="InterPro"/>
</dbReference>
<dbReference type="Pfam" id="PF13450">
    <property type="entry name" value="NAD_binding_8"/>
    <property type="match status" value="1"/>
</dbReference>
<dbReference type="InterPro" id="IPR002937">
    <property type="entry name" value="Amino_oxidase"/>
</dbReference>
<evidence type="ECO:0000259" key="1">
    <source>
        <dbReference type="Pfam" id="PF01593"/>
    </source>
</evidence>
<dbReference type="VEuPathDB" id="FungiDB:TREMEDRAFT_29212"/>
<dbReference type="PANTHER" id="PTHR42923:SF17">
    <property type="entry name" value="AMINE OXIDASE DOMAIN-CONTAINING PROTEIN"/>
    <property type="match status" value="1"/>
</dbReference>
<dbReference type="PANTHER" id="PTHR42923">
    <property type="entry name" value="PROTOPORPHYRINOGEN OXIDASE"/>
    <property type="match status" value="1"/>
</dbReference>
<gene>
    <name evidence="2" type="ORF">M231_03415</name>
</gene>
<organism evidence="2 3">
    <name type="scientific">Tremella mesenterica</name>
    <name type="common">Jelly fungus</name>
    <dbReference type="NCBI Taxonomy" id="5217"/>
    <lineage>
        <taxon>Eukaryota</taxon>
        <taxon>Fungi</taxon>
        <taxon>Dikarya</taxon>
        <taxon>Basidiomycota</taxon>
        <taxon>Agaricomycotina</taxon>
        <taxon>Tremellomycetes</taxon>
        <taxon>Tremellales</taxon>
        <taxon>Tremellaceae</taxon>
        <taxon>Tremella</taxon>
    </lineage>
</organism>
<name>A0A4Q1BNB1_TREME</name>
<accession>A0A4Q1BNB1</accession>
<dbReference type="InParanoid" id="A0A4Q1BNB1"/>
<dbReference type="EMBL" id="SDIL01000033">
    <property type="protein sequence ID" value="RXK39336.1"/>
    <property type="molecule type" value="Genomic_DNA"/>
</dbReference>
<dbReference type="OrthoDB" id="5977668at2759"/>
<evidence type="ECO:0000313" key="2">
    <source>
        <dbReference type="EMBL" id="RXK39336.1"/>
    </source>
</evidence>
<evidence type="ECO:0000313" key="3">
    <source>
        <dbReference type="Proteomes" id="UP000289152"/>
    </source>
</evidence>
<feature type="domain" description="Amine oxidase" evidence="1">
    <location>
        <begin position="193"/>
        <end position="307"/>
    </location>
</feature>
<reference evidence="2 3" key="1">
    <citation type="submission" date="2016-06" db="EMBL/GenBank/DDBJ databases">
        <title>Evolution of pathogenesis and genome organization in the Tremellales.</title>
        <authorList>
            <person name="Cuomo C."/>
            <person name="Litvintseva A."/>
            <person name="Heitman J."/>
            <person name="Chen Y."/>
            <person name="Sun S."/>
            <person name="Springer D."/>
            <person name="Dromer F."/>
            <person name="Young S."/>
            <person name="Zeng Q."/>
            <person name="Chapman S."/>
            <person name="Gujja S."/>
            <person name="Saif S."/>
            <person name="Birren B."/>
        </authorList>
    </citation>
    <scope>NUCLEOTIDE SEQUENCE [LARGE SCALE GENOMIC DNA]</scope>
    <source>
        <strain evidence="2 3">ATCC 28783</strain>
    </source>
</reference>
<dbReference type="Gene3D" id="1.10.3110.10">
    <property type="entry name" value="protoporphyrinogen ix oxidase, domain 3"/>
    <property type="match status" value="1"/>
</dbReference>
<keyword evidence="3" id="KW-1185">Reference proteome</keyword>
<dbReference type="Pfam" id="PF01593">
    <property type="entry name" value="Amino_oxidase"/>
    <property type="match status" value="1"/>
</dbReference>
<proteinExistence type="predicted"/>
<dbReference type="AlphaFoldDB" id="A0A4Q1BNB1"/>
<sequence length="492" mass="55352">MKIAVVGGGISGLTSLYLLHHHSSHQVEILEKQDTFGGDAHTVLFQQPGYEECWTDTAFLVFNRSGWPNFVRFLDHLSVSVVKSAKSISITDQTGYSWGSTNLGALFSTWSNIFKWRTWSMIFDIFRFHYSALQVLGSPKANMTVGQWLAQEGYGNAFRDDYLLPFVGALWSVPPDKVSSDFPIGILIQAWHNQKLLQLFDKDEYLTIDGGSKKYIDKITQKVPTSAVHSNTTVISVTPTGNGVILTLINGQQKHFDHVIFAVHPHVVTRLLTEGMSVKLRNALNGIEYSKFDIWLHYDDSARPKNHKVWAAWNMFTGSHSTPKDITPSSCTPVTFDLNRLQNLPRNKYGSVLGTLNPVLEIDPKKVIARRTYEMPVVSLAQRRAADLLAEVYEGRETNHPAIHLHPRLTITGAWQGYGFHEDGFISGYLSAVRLGASPPFQLVSSDRSVEISLWDRMVSDILEGVQCIRMSLEKYHSSVWTMSLSPKWKLA</sequence>
<dbReference type="Gene3D" id="3.90.660.20">
    <property type="entry name" value="Protoporphyrinogen oxidase, mitochondrial, domain 2"/>
    <property type="match status" value="1"/>
</dbReference>